<organism evidence="1">
    <name type="scientific">marine metagenome</name>
    <dbReference type="NCBI Taxonomy" id="408172"/>
    <lineage>
        <taxon>unclassified sequences</taxon>
        <taxon>metagenomes</taxon>
        <taxon>ecological metagenomes</taxon>
    </lineage>
</organism>
<dbReference type="EMBL" id="UINC01118435">
    <property type="protein sequence ID" value="SVC91550.1"/>
    <property type="molecule type" value="Genomic_DNA"/>
</dbReference>
<accession>A0A382R2W7</accession>
<evidence type="ECO:0000313" key="1">
    <source>
        <dbReference type="EMBL" id="SVC91550.1"/>
    </source>
</evidence>
<name>A0A382R2W7_9ZZZZ</name>
<protein>
    <submittedName>
        <fullName evidence="1">Uncharacterized protein</fullName>
    </submittedName>
</protein>
<sequence length="82" mass="9095">MNAKLVTRFFLMLLGISFLGTSLHAQKVPRLDSYDGVVIRILQSNNAGNVQHVIDPIKNEVVGLIEGCPRPHNIFAHPEGLY</sequence>
<gene>
    <name evidence="1" type="ORF">METZ01_LOCUS344404</name>
</gene>
<dbReference type="AlphaFoldDB" id="A0A382R2W7"/>
<proteinExistence type="predicted"/>
<feature type="non-terminal residue" evidence="1">
    <location>
        <position position="82"/>
    </location>
</feature>
<reference evidence="1" key="1">
    <citation type="submission" date="2018-05" db="EMBL/GenBank/DDBJ databases">
        <authorList>
            <person name="Lanie J.A."/>
            <person name="Ng W.-L."/>
            <person name="Kazmierczak K.M."/>
            <person name="Andrzejewski T.M."/>
            <person name="Davidsen T.M."/>
            <person name="Wayne K.J."/>
            <person name="Tettelin H."/>
            <person name="Glass J.I."/>
            <person name="Rusch D."/>
            <person name="Podicherti R."/>
            <person name="Tsui H.-C.T."/>
            <person name="Winkler M.E."/>
        </authorList>
    </citation>
    <scope>NUCLEOTIDE SEQUENCE</scope>
</reference>